<reference evidence="2" key="1">
    <citation type="submission" date="2021-01" db="EMBL/GenBank/DDBJ databases">
        <authorList>
            <person name="Corre E."/>
            <person name="Pelletier E."/>
            <person name="Niang G."/>
            <person name="Scheremetjew M."/>
            <person name="Finn R."/>
            <person name="Kale V."/>
            <person name="Holt S."/>
            <person name="Cochrane G."/>
            <person name="Meng A."/>
            <person name="Brown T."/>
            <person name="Cohen L."/>
        </authorList>
    </citation>
    <scope>NUCLEOTIDE SEQUENCE</scope>
    <source>
        <strain evidence="2">CCMP622</strain>
    </source>
</reference>
<dbReference type="SFLD" id="SFLDS00003">
    <property type="entry name" value="Haloacid_Dehalogenase"/>
    <property type="match status" value="1"/>
</dbReference>
<dbReference type="InterPro" id="IPR010237">
    <property type="entry name" value="Pyr-5-nucltdase"/>
</dbReference>
<protein>
    <recommendedName>
        <fullName evidence="3">Pyrimidine 5-nucleotidase</fullName>
    </recommendedName>
</protein>
<dbReference type="InterPro" id="IPR006439">
    <property type="entry name" value="HAD-SF_hydro_IA"/>
</dbReference>
<dbReference type="InterPro" id="IPR036412">
    <property type="entry name" value="HAD-like_sf"/>
</dbReference>
<evidence type="ECO:0008006" key="3">
    <source>
        <dbReference type="Google" id="ProtNLM"/>
    </source>
</evidence>
<dbReference type="NCBIfam" id="TIGR01509">
    <property type="entry name" value="HAD-SF-IA-v3"/>
    <property type="match status" value="1"/>
</dbReference>
<dbReference type="PANTHER" id="PTHR12725">
    <property type="entry name" value="HALOACID DEHALOGENASE-LIKE HYDROLASE"/>
    <property type="match status" value="1"/>
</dbReference>
<dbReference type="AlphaFoldDB" id="A0A7S2X8T7"/>
<dbReference type="Gene3D" id="3.40.50.1000">
    <property type="entry name" value="HAD superfamily/HAD-like"/>
    <property type="match status" value="1"/>
</dbReference>
<feature type="compositionally biased region" description="Basic residues" evidence="1">
    <location>
        <begin position="263"/>
        <end position="277"/>
    </location>
</feature>
<gene>
    <name evidence="2" type="ORF">LSP00402_LOCUS2988</name>
</gene>
<evidence type="ECO:0000313" key="2">
    <source>
        <dbReference type="EMBL" id="CAD9750010.1"/>
    </source>
</evidence>
<dbReference type="SFLD" id="SFLDG01132">
    <property type="entry name" value="C1.5.3:_5'-Nucleotidase_Like"/>
    <property type="match status" value="1"/>
</dbReference>
<dbReference type="SFLD" id="SFLDG01129">
    <property type="entry name" value="C1.5:_HAD__Beta-PGM__Phosphata"/>
    <property type="match status" value="1"/>
</dbReference>
<dbReference type="SUPFAM" id="SSF56784">
    <property type="entry name" value="HAD-like"/>
    <property type="match status" value="1"/>
</dbReference>
<dbReference type="PANTHER" id="PTHR12725:SF117">
    <property type="entry name" value="HALOACID DEHALOGENASE-LIKE HYDROLASE"/>
    <property type="match status" value="1"/>
</dbReference>
<evidence type="ECO:0000256" key="1">
    <source>
        <dbReference type="SAM" id="MobiDB-lite"/>
    </source>
</evidence>
<accession>A0A7S2X8T7</accession>
<name>A0A7S2X8T7_9EUKA</name>
<dbReference type="EMBL" id="HBHP01004815">
    <property type="protein sequence ID" value="CAD9750010.1"/>
    <property type="molecule type" value="Transcribed_RNA"/>
</dbReference>
<dbReference type="Pfam" id="PF00702">
    <property type="entry name" value="Hydrolase"/>
    <property type="match status" value="1"/>
</dbReference>
<organism evidence="2">
    <name type="scientific">Lotharella oceanica</name>
    <dbReference type="NCBI Taxonomy" id="641309"/>
    <lineage>
        <taxon>Eukaryota</taxon>
        <taxon>Sar</taxon>
        <taxon>Rhizaria</taxon>
        <taxon>Cercozoa</taxon>
        <taxon>Chlorarachniophyceae</taxon>
        <taxon>Lotharella</taxon>
    </lineage>
</organism>
<proteinExistence type="predicted"/>
<dbReference type="InterPro" id="IPR023214">
    <property type="entry name" value="HAD_sf"/>
</dbReference>
<feature type="region of interest" description="Disordered" evidence="1">
    <location>
        <begin position="255"/>
        <end position="277"/>
    </location>
</feature>
<sequence>MLFVALKAIALKSAAPPSQSGGDAKAAGGSSKGATLFIDCDDTLYRNDWKVAKMITKNIDDYFTTKLKMPEGKAYELYKKHGTALRGLQQEKVEFDLDDFLKTVHDLPEAKSYIKEDPSLKTMIESIKVDKWVFTASVSEHATRCMKLLGVEGCFTHPIIDVRATEFFTKHHKESYELAMKIAGQTDPSLCYIVDDSWSNIKAAKECGWNTALVGLKSRDGKDATEWPHADHVIADLKDLQKVWPHLFIDATKENGAPATGGVRKRKSSRGKRRKAE</sequence>